<evidence type="ECO:0000313" key="2">
    <source>
        <dbReference type="Proteomes" id="UP000295668"/>
    </source>
</evidence>
<dbReference type="Gene3D" id="3.30.2020.10">
    <property type="entry name" value="NE0471-like N-terminal domain"/>
    <property type="match status" value="1"/>
</dbReference>
<dbReference type="Pfam" id="PF10387">
    <property type="entry name" value="DUF2442"/>
    <property type="match status" value="1"/>
</dbReference>
<dbReference type="Proteomes" id="UP000295668">
    <property type="component" value="Unassembled WGS sequence"/>
</dbReference>
<accession>A0A4V3A025</accession>
<dbReference type="OrthoDB" id="9803723at2"/>
<proteinExistence type="predicted"/>
<organism evidence="1 2">
    <name type="scientific">Pedobacter changchengzhani</name>
    <dbReference type="NCBI Taxonomy" id="2529274"/>
    <lineage>
        <taxon>Bacteria</taxon>
        <taxon>Pseudomonadati</taxon>
        <taxon>Bacteroidota</taxon>
        <taxon>Sphingobacteriia</taxon>
        <taxon>Sphingobacteriales</taxon>
        <taxon>Sphingobacteriaceae</taxon>
        <taxon>Pedobacter</taxon>
    </lineage>
</organism>
<name>A0A4V3A025_9SPHI</name>
<protein>
    <submittedName>
        <fullName evidence="1">DUF2442 domain-containing protein</fullName>
    </submittedName>
</protein>
<comment type="caution">
    <text evidence="1">The sequence shown here is derived from an EMBL/GenBank/DDBJ whole genome shotgun (WGS) entry which is preliminary data.</text>
</comment>
<sequence length="59" mass="6859">MTFENDEEKIFDFKPYLTKGIFQELKEPEAFYAVKTSLGSITWLSGQDFSPETLYLEGK</sequence>
<dbReference type="InterPro" id="IPR036782">
    <property type="entry name" value="NE0471-like_N"/>
</dbReference>
<dbReference type="InterPro" id="IPR018841">
    <property type="entry name" value="DUF2442"/>
</dbReference>
<dbReference type="SUPFAM" id="SSF143880">
    <property type="entry name" value="NE0471 N-terminal domain-like"/>
    <property type="match status" value="1"/>
</dbReference>
<dbReference type="AlphaFoldDB" id="A0A4V3A025"/>
<reference evidence="1 2" key="1">
    <citation type="submission" date="2019-02" db="EMBL/GenBank/DDBJ databases">
        <title>Pedobacter sp. nov., a novel speices isolated from soil of pinguins habitat in Antarcitica.</title>
        <authorList>
            <person name="He R.-H."/>
        </authorList>
    </citation>
    <scope>NUCLEOTIDE SEQUENCE [LARGE SCALE GENOMIC DNA]</scope>
    <source>
        <strain evidence="1 2">E01020</strain>
    </source>
</reference>
<evidence type="ECO:0000313" key="1">
    <source>
        <dbReference type="EMBL" id="TDG35323.1"/>
    </source>
</evidence>
<gene>
    <name evidence="1" type="ORF">EZJ43_14300</name>
</gene>
<dbReference type="EMBL" id="SJCY01000011">
    <property type="protein sequence ID" value="TDG35323.1"/>
    <property type="molecule type" value="Genomic_DNA"/>
</dbReference>
<keyword evidence="2" id="KW-1185">Reference proteome</keyword>